<evidence type="ECO:0000256" key="1">
    <source>
        <dbReference type="ARBA" id="ARBA00005655"/>
    </source>
</evidence>
<comment type="similarity">
    <text evidence="1">Belongs to the Luc7 family.</text>
</comment>
<dbReference type="EMBL" id="JADGKB010000074">
    <property type="protein sequence ID" value="KAJ3254998.1"/>
    <property type="molecule type" value="Genomic_DNA"/>
</dbReference>
<dbReference type="GO" id="GO:0006376">
    <property type="term" value="P:mRNA splice site recognition"/>
    <property type="evidence" value="ECO:0007669"/>
    <property type="project" value="InterPro"/>
</dbReference>
<evidence type="ECO:0000313" key="4">
    <source>
        <dbReference type="Proteomes" id="UP001210925"/>
    </source>
</evidence>
<dbReference type="GO" id="GO:0005685">
    <property type="term" value="C:U1 snRNP"/>
    <property type="evidence" value="ECO:0007669"/>
    <property type="project" value="InterPro"/>
</dbReference>
<name>A0AAD5UH42_9FUNG</name>
<evidence type="ECO:0000256" key="2">
    <source>
        <dbReference type="SAM" id="MobiDB-lite"/>
    </source>
</evidence>
<gene>
    <name evidence="3" type="primary">LUC7L3</name>
    <name evidence="3" type="ORF">HK103_006700</name>
</gene>
<organism evidence="3 4">
    <name type="scientific">Boothiomyces macroporosus</name>
    <dbReference type="NCBI Taxonomy" id="261099"/>
    <lineage>
        <taxon>Eukaryota</taxon>
        <taxon>Fungi</taxon>
        <taxon>Fungi incertae sedis</taxon>
        <taxon>Chytridiomycota</taxon>
        <taxon>Chytridiomycota incertae sedis</taxon>
        <taxon>Chytridiomycetes</taxon>
        <taxon>Rhizophydiales</taxon>
        <taxon>Terramycetaceae</taxon>
        <taxon>Boothiomyces</taxon>
    </lineage>
</organism>
<protein>
    <submittedName>
        <fullName evidence="3">Luc7-like protein 3</fullName>
    </submittedName>
</protein>
<keyword evidence="4" id="KW-1185">Reference proteome</keyword>
<dbReference type="Proteomes" id="UP001210925">
    <property type="component" value="Unassembled WGS sequence"/>
</dbReference>
<proteinExistence type="inferred from homology"/>
<dbReference type="InterPro" id="IPR004882">
    <property type="entry name" value="Luc7-rel"/>
</dbReference>
<dbReference type="PANTHER" id="PTHR12375">
    <property type="entry name" value="RNA-BINDING PROTEIN LUC7-RELATED"/>
    <property type="match status" value="1"/>
</dbReference>
<reference evidence="3" key="1">
    <citation type="submission" date="2020-05" db="EMBL/GenBank/DDBJ databases">
        <title>Phylogenomic resolution of chytrid fungi.</title>
        <authorList>
            <person name="Stajich J.E."/>
            <person name="Amses K."/>
            <person name="Simmons R."/>
            <person name="Seto K."/>
            <person name="Myers J."/>
            <person name="Bonds A."/>
            <person name="Quandt C.A."/>
            <person name="Barry K."/>
            <person name="Liu P."/>
            <person name="Grigoriev I."/>
            <person name="Longcore J.E."/>
            <person name="James T.Y."/>
        </authorList>
    </citation>
    <scope>NUCLEOTIDE SEQUENCE</scope>
    <source>
        <strain evidence="3">PLAUS21</strain>
    </source>
</reference>
<dbReference type="Pfam" id="PF03194">
    <property type="entry name" value="LUC7"/>
    <property type="match status" value="1"/>
</dbReference>
<feature type="region of interest" description="Disordered" evidence="2">
    <location>
        <begin position="242"/>
        <end position="341"/>
    </location>
</feature>
<accession>A0AAD5UH42</accession>
<comment type="caution">
    <text evidence="3">The sequence shown here is derived from an EMBL/GenBank/DDBJ whole genome shotgun (WGS) entry which is preliminary data.</text>
</comment>
<dbReference type="GO" id="GO:0003729">
    <property type="term" value="F:mRNA binding"/>
    <property type="evidence" value="ECO:0007669"/>
    <property type="project" value="InterPro"/>
</dbReference>
<evidence type="ECO:0000313" key="3">
    <source>
        <dbReference type="EMBL" id="KAJ3254998.1"/>
    </source>
</evidence>
<dbReference type="AlphaFoldDB" id="A0AAD5UH42"/>
<sequence length="341" mass="40734">MTDYQRQLLAELMNPLIPSAKKNFTDDDVCKNHIVAFCPNEIFQNTKVDLGKCPLVHDEKLQKEYQSLTLIERSKYNYEAQFNEFLLKLIQDVDRTIRKGHQRLENKSEVVFDNVDDIREKIMILEEQIGPKLPYIAILGEAGKVQDALDYHTQLQRSFAELDSLRTSDPSHPTYRPDKRMEVCEVCGALLANDQTGARLDAHISGKQHSGFLRIRKAIEDYKKRQLKLKARNALLGIKEAKEEKDKENKEKEKAEIPPPRERDIPPPRNRDIPPPRERDIPPPRERDIPPPRDRDRYERDPRDRRDRERDRYDDRRRDRYEDRRRYDDRREPYRRRSDYY</sequence>